<protein>
    <submittedName>
        <fullName evidence="2">Uncharacterized protein</fullName>
    </submittedName>
</protein>
<evidence type="ECO:0000256" key="1">
    <source>
        <dbReference type="SAM" id="MobiDB-lite"/>
    </source>
</evidence>
<feature type="compositionally biased region" description="Low complexity" evidence="1">
    <location>
        <begin position="55"/>
        <end position="70"/>
    </location>
</feature>
<feature type="compositionally biased region" description="Polar residues" evidence="1">
    <location>
        <begin position="114"/>
        <end position="128"/>
    </location>
</feature>
<feature type="compositionally biased region" description="Low complexity" evidence="1">
    <location>
        <begin position="224"/>
        <end position="240"/>
    </location>
</feature>
<feature type="compositionally biased region" description="Polar residues" evidence="1">
    <location>
        <begin position="149"/>
        <end position="159"/>
    </location>
</feature>
<reference evidence="2 3" key="1">
    <citation type="submission" date="2018-12" db="EMBL/GenBank/DDBJ databases">
        <title>Draft genome sequence of Embleya hyalina NBRC 13850T.</title>
        <authorList>
            <person name="Komaki H."/>
            <person name="Hosoyama A."/>
            <person name="Kimura A."/>
            <person name="Ichikawa N."/>
            <person name="Tamura T."/>
        </authorList>
    </citation>
    <scope>NUCLEOTIDE SEQUENCE [LARGE SCALE GENOMIC DNA]</scope>
    <source>
        <strain evidence="2 3">NBRC 13850</strain>
    </source>
</reference>
<proteinExistence type="predicted"/>
<dbReference type="Proteomes" id="UP000286931">
    <property type="component" value="Unassembled WGS sequence"/>
</dbReference>
<evidence type="ECO:0000313" key="2">
    <source>
        <dbReference type="EMBL" id="GCD97915.1"/>
    </source>
</evidence>
<feature type="region of interest" description="Disordered" evidence="1">
    <location>
        <begin position="212"/>
        <end position="240"/>
    </location>
</feature>
<name>A0A401YTN5_9ACTN</name>
<comment type="caution">
    <text evidence="2">The sequence shown here is derived from an EMBL/GenBank/DDBJ whole genome shotgun (WGS) entry which is preliminary data.</text>
</comment>
<sequence>MASMRGEWKACPTRSRVVLWPCARQPAATSRTASRSPEITVASGPLTAAIETRSRTGSSEASTSSSATRSDTIAPPSGSACISRPRAATSAHASGRDQTPATCAAHSSPIEWPSSRSGVTPQCSNSRYSATSTANSAGWVYSVRCTSAASGPSGDANNTSRSGRGRCGSRWAQTASRDAAKTAWRADNSRAMPGYWLPWPVNRKAVRPGCASARTRCGSTPVPRNASSPPRSSARSWASTTARAANAFRVVAAE</sequence>
<keyword evidence="3" id="KW-1185">Reference proteome</keyword>
<dbReference type="EMBL" id="BIFH01000026">
    <property type="protein sequence ID" value="GCD97915.1"/>
    <property type="molecule type" value="Genomic_DNA"/>
</dbReference>
<evidence type="ECO:0000313" key="3">
    <source>
        <dbReference type="Proteomes" id="UP000286931"/>
    </source>
</evidence>
<feature type="region of interest" description="Disordered" evidence="1">
    <location>
        <begin position="21"/>
        <end position="128"/>
    </location>
</feature>
<gene>
    <name evidence="2" type="ORF">EHYA_05615</name>
</gene>
<feature type="region of interest" description="Disordered" evidence="1">
    <location>
        <begin position="149"/>
        <end position="184"/>
    </location>
</feature>
<feature type="compositionally biased region" description="Polar residues" evidence="1">
    <location>
        <begin position="27"/>
        <end position="37"/>
    </location>
</feature>
<organism evidence="2 3">
    <name type="scientific">Embleya hyalina</name>
    <dbReference type="NCBI Taxonomy" id="516124"/>
    <lineage>
        <taxon>Bacteria</taxon>
        <taxon>Bacillati</taxon>
        <taxon>Actinomycetota</taxon>
        <taxon>Actinomycetes</taxon>
        <taxon>Kitasatosporales</taxon>
        <taxon>Streptomycetaceae</taxon>
        <taxon>Embleya</taxon>
    </lineage>
</organism>
<dbReference type="AlphaFoldDB" id="A0A401YTN5"/>
<accession>A0A401YTN5</accession>